<evidence type="ECO:0000256" key="3">
    <source>
        <dbReference type="ARBA" id="ARBA00022989"/>
    </source>
</evidence>
<dbReference type="CDD" id="cd17321">
    <property type="entry name" value="MFS_MMR_MDR_like"/>
    <property type="match status" value="1"/>
</dbReference>
<dbReference type="PANTHER" id="PTHR42718">
    <property type="entry name" value="MAJOR FACILITATOR SUPERFAMILY MULTIDRUG TRANSPORTER MFSC"/>
    <property type="match status" value="1"/>
</dbReference>
<feature type="transmembrane region" description="Helical" evidence="5">
    <location>
        <begin position="166"/>
        <end position="184"/>
    </location>
</feature>
<feature type="transmembrane region" description="Helical" evidence="5">
    <location>
        <begin position="439"/>
        <end position="457"/>
    </location>
</feature>
<feature type="transmembrane region" description="Helical" evidence="5">
    <location>
        <begin position="12"/>
        <end position="34"/>
    </location>
</feature>
<dbReference type="InterPro" id="IPR020846">
    <property type="entry name" value="MFS_dom"/>
</dbReference>
<feature type="transmembrane region" description="Helical" evidence="5">
    <location>
        <begin position="228"/>
        <end position="247"/>
    </location>
</feature>
<evidence type="ECO:0000313" key="7">
    <source>
        <dbReference type="EMBL" id="KKB64049.1"/>
    </source>
</evidence>
<reference evidence="7 8" key="1">
    <citation type="submission" date="2015-03" db="EMBL/GenBank/DDBJ databases">
        <title>Draft Genome Sequence of Burkholderia andropogonis type strain ICMP2807, isolated from Sorghum bicolor.</title>
        <authorList>
            <person name="Lopes-Santos L."/>
            <person name="Castro D.B."/>
            <person name="Ottoboni L.M."/>
            <person name="Park D."/>
            <person name="Weirc B.S."/>
            <person name="Destefano S.A."/>
        </authorList>
    </citation>
    <scope>NUCLEOTIDE SEQUENCE [LARGE SCALE GENOMIC DNA]</scope>
    <source>
        <strain evidence="7 8">ICMP2807</strain>
    </source>
</reference>
<keyword evidence="8" id="KW-1185">Reference proteome</keyword>
<keyword evidence="3 5" id="KW-1133">Transmembrane helix</keyword>
<name>A0A0F5K2G2_9BURK</name>
<dbReference type="Gene3D" id="1.20.1250.20">
    <property type="entry name" value="MFS general substrate transporter like domains"/>
    <property type="match status" value="1"/>
</dbReference>
<feature type="transmembrane region" description="Helical" evidence="5">
    <location>
        <begin position="300"/>
        <end position="323"/>
    </location>
</feature>
<evidence type="ECO:0000259" key="6">
    <source>
        <dbReference type="PROSITE" id="PS50850"/>
    </source>
</evidence>
<dbReference type="Gene3D" id="1.20.1720.10">
    <property type="entry name" value="Multidrug resistance protein D"/>
    <property type="match status" value="1"/>
</dbReference>
<keyword evidence="2 5" id="KW-0812">Transmembrane</keyword>
<keyword evidence="4 5" id="KW-0472">Membrane</keyword>
<evidence type="ECO:0000256" key="5">
    <source>
        <dbReference type="SAM" id="Phobius"/>
    </source>
</evidence>
<dbReference type="InterPro" id="IPR011701">
    <property type="entry name" value="MFS"/>
</dbReference>
<evidence type="ECO:0000256" key="2">
    <source>
        <dbReference type="ARBA" id="ARBA00022692"/>
    </source>
</evidence>
<feature type="transmembrane region" description="Helical" evidence="5">
    <location>
        <begin position="463"/>
        <end position="484"/>
    </location>
</feature>
<accession>A0A0F5K2G2</accession>
<feature type="transmembrane region" description="Helical" evidence="5">
    <location>
        <begin position="396"/>
        <end position="418"/>
    </location>
</feature>
<feature type="domain" description="Major facilitator superfamily (MFS) profile" evidence="6">
    <location>
        <begin position="12"/>
        <end position="487"/>
    </location>
</feature>
<dbReference type="AlphaFoldDB" id="A0A0F5K2G2"/>
<sequence>MQNDTPRLGCSGLYILLAGQLLPLIDFSIVNVALDPIARALGANQAQLELVVAVYGVAFAVCLAMGSRLGDRLGRRRIFGWGVALFGIASLLCGLSSSVTLMLAARVLQGVGAALIVPQILAIIHVTLKGREHSRALALYGSVGGLAFVIGQVLGGLLVTMDIAGLGWRNVFLINLPICVAVLWNMRRALPETLAPQASRIDWPGTSLLSLVILCLLVPLSIGPVHHWPWESIVPLLLVPVLGWALWRVEMRQERRAQHVADPAKTHPAAVLHTHARGNMSPFPAPLLPPSLMRLSSVRFALLLGILFFSCWAGFMFAMALFLQVGVGMTALQSGNAFIALGTAYFISALWTSRMVERFGKLPTLLGGSIIQILGLLVLIYTLAHTWPHPTLLQLIPASILIGFGQAFIVSNFFRIGLSDVPTHLAGGGSAMLSTLQQAAFALGATLLGGVFAQALHASNGQYLHAIIATLTAEAILMAILIICTTTYMLRRRDVSGTPSTAT</sequence>
<dbReference type="Pfam" id="PF07690">
    <property type="entry name" value="MFS_1"/>
    <property type="match status" value="1"/>
</dbReference>
<dbReference type="EMBL" id="LAQU01000006">
    <property type="protein sequence ID" value="KKB64049.1"/>
    <property type="molecule type" value="Genomic_DNA"/>
</dbReference>
<dbReference type="Proteomes" id="UP000033618">
    <property type="component" value="Unassembled WGS sequence"/>
</dbReference>
<feature type="transmembrane region" description="Helical" evidence="5">
    <location>
        <begin position="46"/>
        <end position="66"/>
    </location>
</feature>
<dbReference type="InterPro" id="IPR036259">
    <property type="entry name" value="MFS_trans_sf"/>
</dbReference>
<feature type="transmembrane region" description="Helical" evidence="5">
    <location>
        <begin position="205"/>
        <end position="222"/>
    </location>
</feature>
<feature type="transmembrane region" description="Helical" evidence="5">
    <location>
        <begin position="107"/>
        <end position="128"/>
    </location>
</feature>
<dbReference type="OrthoDB" id="9807274at2"/>
<evidence type="ECO:0000313" key="8">
    <source>
        <dbReference type="Proteomes" id="UP000033618"/>
    </source>
</evidence>
<evidence type="ECO:0000256" key="4">
    <source>
        <dbReference type="ARBA" id="ARBA00023136"/>
    </source>
</evidence>
<dbReference type="STRING" id="28092.WM40_08345"/>
<feature type="transmembrane region" description="Helical" evidence="5">
    <location>
        <begin position="137"/>
        <end position="160"/>
    </location>
</feature>
<feature type="transmembrane region" description="Helical" evidence="5">
    <location>
        <begin position="335"/>
        <end position="353"/>
    </location>
</feature>
<comment type="caution">
    <text evidence="7">The sequence shown here is derived from an EMBL/GenBank/DDBJ whole genome shotgun (WGS) entry which is preliminary data.</text>
</comment>
<comment type="subcellular location">
    <subcellularLocation>
        <location evidence="1">Membrane</location>
        <topology evidence="1">Multi-pass membrane protein</topology>
    </subcellularLocation>
</comment>
<proteinExistence type="predicted"/>
<dbReference type="SUPFAM" id="SSF103473">
    <property type="entry name" value="MFS general substrate transporter"/>
    <property type="match status" value="1"/>
</dbReference>
<dbReference type="GO" id="GO:0022857">
    <property type="term" value="F:transmembrane transporter activity"/>
    <property type="evidence" value="ECO:0007669"/>
    <property type="project" value="InterPro"/>
</dbReference>
<gene>
    <name evidence="7" type="ORF">WM40_08345</name>
</gene>
<evidence type="ECO:0000256" key="1">
    <source>
        <dbReference type="ARBA" id="ARBA00004141"/>
    </source>
</evidence>
<dbReference type="RefSeq" id="WP_046152632.1">
    <property type="nucleotide sequence ID" value="NZ_CADFGU010000002.1"/>
</dbReference>
<dbReference type="PATRIC" id="fig|28092.6.peg.1976"/>
<protein>
    <submittedName>
        <fullName evidence="7">MFS transporter</fullName>
    </submittedName>
</protein>
<feature type="transmembrane region" description="Helical" evidence="5">
    <location>
        <begin position="78"/>
        <end position="101"/>
    </location>
</feature>
<dbReference type="GO" id="GO:0016020">
    <property type="term" value="C:membrane"/>
    <property type="evidence" value="ECO:0007669"/>
    <property type="project" value="UniProtKB-SubCell"/>
</dbReference>
<organism evidence="7 8">
    <name type="scientific">Robbsia andropogonis</name>
    <dbReference type="NCBI Taxonomy" id="28092"/>
    <lineage>
        <taxon>Bacteria</taxon>
        <taxon>Pseudomonadati</taxon>
        <taxon>Pseudomonadota</taxon>
        <taxon>Betaproteobacteria</taxon>
        <taxon>Burkholderiales</taxon>
        <taxon>Burkholderiaceae</taxon>
        <taxon>Robbsia</taxon>
    </lineage>
</organism>
<dbReference type="PANTHER" id="PTHR42718:SF39">
    <property type="entry name" value="ACTINORHODIN TRANSPORTER-RELATED"/>
    <property type="match status" value="1"/>
</dbReference>
<dbReference type="PROSITE" id="PS50850">
    <property type="entry name" value="MFS"/>
    <property type="match status" value="1"/>
</dbReference>
<feature type="transmembrane region" description="Helical" evidence="5">
    <location>
        <begin position="365"/>
        <end position="384"/>
    </location>
</feature>